<name>A0ABW8TXA0_9CLOT</name>
<keyword evidence="2" id="KW-1185">Reference proteome</keyword>
<dbReference type="PIRSF" id="PIRSF014543">
    <property type="entry name" value="UCP014543"/>
    <property type="match status" value="1"/>
</dbReference>
<dbReference type="Proteomes" id="UP001623661">
    <property type="component" value="Unassembled WGS sequence"/>
</dbReference>
<dbReference type="Pfam" id="PF12646">
    <property type="entry name" value="DUF3783"/>
    <property type="match status" value="1"/>
</dbReference>
<evidence type="ECO:0000313" key="2">
    <source>
        <dbReference type="Proteomes" id="UP001623661"/>
    </source>
</evidence>
<dbReference type="RefSeq" id="WP_406766682.1">
    <property type="nucleotide sequence ID" value="NZ_JBJHZY010000005.1"/>
</dbReference>
<protein>
    <submittedName>
        <fullName evidence="1">DUF3783 domain-containing protein</fullName>
    </submittedName>
</protein>
<accession>A0ABW8TXA0</accession>
<organism evidence="1 2">
    <name type="scientific">Candidatus Clostridium radicumherbarum</name>
    <dbReference type="NCBI Taxonomy" id="3381662"/>
    <lineage>
        <taxon>Bacteria</taxon>
        <taxon>Bacillati</taxon>
        <taxon>Bacillota</taxon>
        <taxon>Clostridia</taxon>
        <taxon>Eubacteriales</taxon>
        <taxon>Clostridiaceae</taxon>
        <taxon>Clostridium</taxon>
    </lineage>
</organism>
<dbReference type="InterPro" id="IPR016621">
    <property type="entry name" value="UCP014543"/>
</dbReference>
<evidence type="ECO:0000313" key="1">
    <source>
        <dbReference type="EMBL" id="MFL0270057.1"/>
    </source>
</evidence>
<dbReference type="EMBL" id="JBJHZY010000005">
    <property type="protein sequence ID" value="MFL0270057.1"/>
    <property type="molecule type" value="Genomic_DNA"/>
</dbReference>
<sequence length="128" mass="15220">MNNNKMALIYGFNEEEKALLHKIFIDLQLPKYKVIENNMANMKLKDIINGLILDTYDKVLPDEKIILFNNFTDEELDKSVRRIRENKAIKPILAVVTPTSINWEFYYLVNHLLDEREQAKKYMQQKSK</sequence>
<reference evidence="1 2" key="1">
    <citation type="submission" date="2024-11" db="EMBL/GenBank/DDBJ databases">
        <authorList>
            <person name="Heng Y.C."/>
            <person name="Lim A.C.H."/>
            <person name="Lee J.K.Y."/>
            <person name="Kittelmann S."/>
        </authorList>
    </citation>
    <scope>NUCLEOTIDE SEQUENCE [LARGE SCALE GENOMIC DNA]</scope>
    <source>
        <strain evidence="1 2">WILCCON 0202</strain>
    </source>
</reference>
<proteinExistence type="predicted"/>
<comment type="caution">
    <text evidence="1">The sequence shown here is derived from an EMBL/GenBank/DDBJ whole genome shotgun (WGS) entry which is preliminary data.</text>
</comment>
<gene>
    <name evidence="1" type="ORF">ACJDUH_18420</name>
</gene>